<evidence type="ECO:0000313" key="2">
    <source>
        <dbReference type="EMBL" id="CCC91308.1"/>
    </source>
</evidence>
<organism evidence="2">
    <name type="scientific">Trypanosoma congolense (strain IL3000)</name>
    <dbReference type="NCBI Taxonomy" id="1068625"/>
    <lineage>
        <taxon>Eukaryota</taxon>
        <taxon>Discoba</taxon>
        <taxon>Euglenozoa</taxon>
        <taxon>Kinetoplastea</taxon>
        <taxon>Metakinetoplastina</taxon>
        <taxon>Trypanosomatida</taxon>
        <taxon>Trypanosomatidae</taxon>
        <taxon>Trypanosoma</taxon>
        <taxon>Nannomonas</taxon>
    </lineage>
</organism>
<dbReference type="VEuPathDB" id="TriTrypDB:TcIL3000_7_1110"/>
<proteinExistence type="predicted"/>
<dbReference type="Gene3D" id="1.10.472.10">
    <property type="entry name" value="Cyclin-like"/>
    <property type="match status" value="1"/>
</dbReference>
<dbReference type="SUPFAM" id="SSF47954">
    <property type="entry name" value="Cyclin-like"/>
    <property type="match status" value="1"/>
</dbReference>
<gene>
    <name evidence="2" type="ORF">TCIL3000_7_1110</name>
</gene>
<dbReference type="AlphaFoldDB" id="G0UPJ7"/>
<protein>
    <submittedName>
        <fullName evidence="2">Putative mitotic cyclin</fullName>
    </submittedName>
</protein>
<dbReference type="InterPro" id="IPR006671">
    <property type="entry name" value="Cyclin_N"/>
</dbReference>
<reference evidence="2" key="1">
    <citation type="journal article" date="2012" name="Proc. Natl. Acad. Sci. U.S.A.">
        <title>Antigenic diversity is generated by distinct evolutionary mechanisms in African trypanosome species.</title>
        <authorList>
            <person name="Jackson A.P."/>
            <person name="Berry A."/>
            <person name="Aslett M."/>
            <person name="Allison H.C."/>
            <person name="Burton P."/>
            <person name="Vavrova-Anderson J."/>
            <person name="Brown R."/>
            <person name="Browne H."/>
            <person name="Corton N."/>
            <person name="Hauser H."/>
            <person name="Gamble J."/>
            <person name="Gilderthorp R."/>
            <person name="Marcello L."/>
            <person name="McQuillan J."/>
            <person name="Otto T.D."/>
            <person name="Quail M.A."/>
            <person name="Sanders M.J."/>
            <person name="van Tonder A."/>
            <person name="Ginger M.L."/>
            <person name="Field M.C."/>
            <person name="Barry J.D."/>
            <person name="Hertz-Fowler C."/>
            <person name="Berriman M."/>
        </authorList>
    </citation>
    <scope>NUCLEOTIDE SEQUENCE</scope>
    <source>
        <strain evidence="2">IL3000</strain>
    </source>
</reference>
<feature type="domain" description="Cyclin N-terminal" evidence="1">
    <location>
        <begin position="247"/>
        <end position="318"/>
    </location>
</feature>
<accession>G0UPJ7</accession>
<evidence type="ECO:0000259" key="1">
    <source>
        <dbReference type="Pfam" id="PF00134"/>
    </source>
</evidence>
<name>G0UPJ7_TRYCI</name>
<dbReference type="InterPro" id="IPR036915">
    <property type="entry name" value="Cyclin-like_sf"/>
</dbReference>
<dbReference type="EMBL" id="HE575320">
    <property type="protein sequence ID" value="CCC91308.1"/>
    <property type="molecule type" value="Genomic_DNA"/>
</dbReference>
<dbReference type="Pfam" id="PF00134">
    <property type="entry name" value="Cyclin_N"/>
    <property type="match status" value="1"/>
</dbReference>
<sequence length="321" mass="36419">MQKTEMSSSFAESSDCLLWEMDVNIPPQLECKNLTLHIPTHLRSAKLRNGSKRKEENVAEFAGVKFPVASGGGLTCNELQKALCSALSNVELMYANNAERFRDKLQEIFYYLRGAATESVRQLIDFSTSNQPLSHCISYVLNMRRRILCKGFELPLQDFKEWLRLSLLLREPDTLTFLQDYAQKLGPYGRRYVENALSTYGSSLDKLCQVVMDIPVPIGHRVTFDGTYYNLTLNDLIAMGDEGVATARQSSIPPHAREGLVEWMLFASLSQGLQLETFFLAASILDRYSQKMNIKPDYYYVVACAVLLLASKVEERNPFFC</sequence>